<feature type="transmembrane region" description="Helical" evidence="7">
    <location>
        <begin position="67"/>
        <end position="88"/>
    </location>
</feature>
<feature type="transmembrane region" description="Helical" evidence="7">
    <location>
        <begin position="144"/>
        <end position="164"/>
    </location>
</feature>
<feature type="transmembrane region" description="Helical" evidence="7">
    <location>
        <begin position="118"/>
        <end position="137"/>
    </location>
</feature>
<feature type="transmembrane region" description="Helical" evidence="7">
    <location>
        <begin position="32"/>
        <end position="55"/>
    </location>
</feature>
<dbReference type="Proteomes" id="UP000070720">
    <property type="component" value="Chromosome 1"/>
</dbReference>
<protein>
    <submittedName>
        <fullName evidence="9">Chromosome 1, complete genome</fullName>
    </submittedName>
</protein>
<dbReference type="PANTHER" id="PTHR33048">
    <property type="entry name" value="PTH11-LIKE INTEGRAL MEMBRANE PROTEIN (AFU_ORTHOLOGUE AFUA_5G11245)"/>
    <property type="match status" value="1"/>
</dbReference>
<sequence>MDHNVNIYNTSVIPPPHGQISNFDRSLSGVQLATIVVFAVTFFLATFTLALRYVTSVLVVKEWELDVVLITLSWGTALGYFVSVSFMMKYGWGSHAWDVSLADLVNYNKYLSPTTLTYIWSPTLTKLSILSVLYRISPARPHQYAVYIIAGSLLIYTITFTVLLAGPCNPRFNGSGVCLNNLAIAQVVLNIASDLAIIILPLPTLYHLQIRFRQKLVVAGILSVGSAVLVASIVRAPYVQIFATNPDFTLKQAEAGIWSLVELNMGIVCNNLMRLKPFLNRYLPQLLTFLGMSGGKSKQKMTNSVDMNGNWQHKGSQGYQLHSIGKGNNNESFNKKAGMQDTVFEDSTKETMGDNGSTDSILRV</sequence>
<dbReference type="InterPro" id="IPR052337">
    <property type="entry name" value="SAT4-like"/>
</dbReference>
<evidence type="ECO:0000256" key="2">
    <source>
        <dbReference type="ARBA" id="ARBA00022692"/>
    </source>
</evidence>
<dbReference type="VEuPathDB" id="FungiDB:FGRAMPH1_01G05805"/>
<dbReference type="EnsemblFungi" id="CEF74707">
    <property type="protein sequence ID" value="CEF74707"/>
    <property type="gene ID" value="FGRRES_15990"/>
</dbReference>
<feature type="domain" description="Rhodopsin" evidence="8">
    <location>
        <begin position="51"/>
        <end position="281"/>
    </location>
</feature>
<dbReference type="InParanoid" id="A0A0E0RTY2"/>
<reference evidence="9 11" key="4">
    <citation type="journal article" date="2015" name="BMC Genomics">
        <title>The completed genome sequence of the pathogenic ascomycete fungus Fusarium graminearum.</title>
        <authorList>
            <person name="King R."/>
            <person name="Urban M."/>
            <person name="Hammond-Kosack M.C."/>
            <person name="Hassani-Pak K."/>
            <person name="Hammond-Kosack K.E."/>
        </authorList>
    </citation>
    <scope>NUCLEOTIDE SEQUENCE [LARGE SCALE GENOMIC DNA]</scope>
    <source>
        <strain evidence="11">ATCC MYA-4620 / CBS 123657 / FGSC 9075 / NRRL 31084 / PH-1</strain>
        <strain evidence="9">PH-1</strain>
    </source>
</reference>
<dbReference type="GO" id="GO:0016020">
    <property type="term" value="C:membrane"/>
    <property type="evidence" value="ECO:0007669"/>
    <property type="project" value="UniProtKB-SubCell"/>
</dbReference>
<feature type="region of interest" description="Disordered" evidence="6">
    <location>
        <begin position="344"/>
        <end position="364"/>
    </location>
</feature>
<dbReference type="InterPro" id="IPR049326">
    <property type="entry name" value="Rhodopsin_dom_fungi"/>
</dbReference>
<feature type="compositionally biased region" description="Polar residues" evidence="6">
    <location>
        <begin position="354"/>
        <end position="364"/>
    </location>
</feature>
<evidence type="ECO:0000256" key="5">
    <source>
        <dbReference type="ARBA" id="ARBA00038359"/>
    </source>
</evidence>
<evidence type="ECO:0000313" key="11">
    <source>
        <dbReference type="Proteomes" id="UP000070720"/>
    </source>
</evidence>
<keyword evidence="3 7" id="KW-1133">Transmembrane helix</keyword>
<dbReference type="AlphaFoldDB" id="A0A0E0RTY2"/>
<dbReference type="eggNOG" id="ENOG502SMUF">
    <property type="taxonomic scope" value="Eukaryota"/>
</dbReference>
<reference key="3">
    <citation type="submission" date="2014-02" db="EMBL/GenBank/DDBJ databases">
        <title>A revised Fusarium graminearum genomic reference sequence using whole shotgun re-sequencing.</title>
        <authorList>
            <person name="King R."/>
            <person name="Urban M."/>
            <person name="Hassani-Pak K."/>
            <person name="Hammond-Kosack K."/>
        </authorList>
    </citation>
    <scope>NUCLEOTIDE SEQUENCE</scope>
    <source>
        <strain>PH-1</strain>
    </source>
</reference>
<name>A0A0E0RTY2_GIBZE</name>
<feature type="transmembrane region" description="Helical" evidence="7">
    <location>
        <begin position="216"/>
        <end position="235"/>
    </location>
</feature>
<keyword evidence="11" id="KW-1185">Reference proteome</keyword>
<accession>A0A0E0RTY2</accession>
<evidence type="ECO:0000256" key="1">
    <source>
        <dbReference type="ARBA" id="ARBA00004141"/>
    </source>
</evidence>
<evidence type="ECO:0000256" key="7">
    <source>
        <dbReference type="SAM" id="Phobius"/>
    </source>
</evidence>
<comment type="similarity">
    <text evidence="5">Belongs to the SAT4 family.</text>
</comment>
<feature type="transmembrane region" description="Helical" evidence="7">
    <location>
        <begin position="184"/>
        <end position="204"/>
    </location>
</feature>
<dbReference type="Pfam" id="PF20684">
    <property type="entry name" value="Fung_rhodopsin"/>
    <property type="match status" value="1"/>
</dbReference>
<dbReference type="PANTHER" id="PTHR33048:SF129">
    <property type="entry name" value="INTEGRAL MEMBRANE PROTEIN-RELATED"/>
    <property type="match status" value="1"/>
</dbReference>
<comment type="subcellular location">
    <subcellularLocation>
        <location evidence="1">Membrane</location>
        <topology evidence="1">Multi-pass membrane protein</topology>
    </subcellularLocation>
</comment>
<evidence type="ECO:0000256" key="6">
    <source>
        <dbReference type="SAM" id="MobiDB-lite"/>
    </source>
</evidence>
<evidence type="ECO:0000313" key="10">
    <source>
        <dbReference type="EnsemblFungi" id="CEF74707"/>
    </source>
</evidence>
<evidence type="ECO:0000256" key="3">
    <source>
        <dbReference type="ARBA" id="ARBA00022989"/>
    </source>
</evidence>
<keyword evidence="4 7" id="KW-0472">Membrane</keyword>
<evidence type="ECO:0000256" key="4">
    <source>
        <dbReference type="ARBA" id="ARBA00023136"/>
    </source>
</evidence>
<gene>
    <name evidence="10" type="primary">FG02417.1</name>
    <name evidence="9" type="ORF">FGRAMPH1_01T05805</name>
</gene>
<reference evidence="10 11" key="2">
    <citation type="journal article" date="2010" name="Nature">
        <title>Comparative genomics reveals mobile pathogenicity chromosomes in Fusarium.</title>
        <authorList>
            <person name="Ma L.J."/>
            <person name="van der Does H.C."/>
            <person name="Borkovich K.A."/>
            <person name="Coleman J.J."/>
            <person name="Daboussi M.J."/>
            <person name="Di Pietro A."/>
            <person name="Dufresne M."/>
            <person name="Freitag M."/>
            <person name="Grabherr M."/>
            <person name="Henrissat B."/>
            <person name="Houterman P.M."/>
            <person name="Kang S."/>
            <person name="Shim W.B."/>
            <person name="Woloshuk C."/>
            <person name="Xie X."/>
            <person name="Xu J.R."/>
            <person name="Antoniw J."/>
            <person name="Baker S.E."/>
            <person name="Bluhm B.H."/>
            <person name="Breakspear A."/>
            <person name="Brown D.W."/>
            <person name="Butchko R.A."/>
            <person name="Chapman S."/>
            <person name="Coulson R."/>
            <person name="Coutinho P.M."/>
            <person name="Danchin E.G."/>
            <person name="Diener A."/>
            <person name="Gale L.R."/>
            <person name="Gardiner D.M."/>
            <person name="Goff S."/>
            <person name="Hammond-Kosack K.E."/>
            <person name="Hilburn K."/>
            <person name="Hua-Van A."/>
            <person name="Jonkers W."/>
            <person name="Kazan K."/>
            <person name="Kodira C.D."/>
            <person name="Koehrsen M."/>
            <person name="Kumar L."/>
            <person name="Lee Y.H."/>
            <person name="Li L."/>
            <person name="Manners J.M."/>
            <person name="Miranda-Saavedra D."/>
            <person name="Mukherjee M."/>
            <person name="Park G."/>
            <person name="Park J."/>
            <person name="Park S.Y."/>
            <person name="Proctor R.H."/>
            <person name="Regev A."/>
            <person name="Ruiz-Roldan M.C."/>
            <person name="Sain D."/>
            <person name="Sakthikumar S."/>
            <person name="Sykes S."/>
            <person name="Schwartz D.C."/>
            <person name="Turgeon B.G."/>
            <person name="Wapinski I."/>
            <person name="Yoder O."/>
            <person name="Young S."/>
            <person name="Zeng Q."/>
            <person name="Zhou S."/>
            <person name="Galagan J."/>
            <person name="Cuomo C.A."/>
            <person name="Kistler H.C."/>
            <person name="Rep M."/>
        </authorList>
    </citation>
    <scope>GENOME REANNOTATION</scope>
    <source>
        <strain evidence="11">ATCC MYA-4620 / CBS 123657 / FGSC 9075 / NRRL 31084 / PH-1</strain>
        <strain evidence="10">PH-1 / ATCC MYA-4620 / FGSC 9075 / NRRL 31084</strain>
    </source>
</reference>
<proteinExistence type="inferred from homology"/>
<organism evidence="10">
    <name type="scientific">Gibberella zeae (strain ATCC MYA-4620 / CBS 123657 / FGSC 9075 / NRRL 31084 / PH-1)</name>
    <name type="common">Wheat head blight fungus</name>
    <name type="synonym">Fusarium graminearum</name>
    <dbReference type="NCBI Taxonomy" id="229533"/>
    <lineage>
        <taxon>Eukaryota</taxon>
        <taxon>Fungi</taxon>
        <taxon>Dikarya</taxon>
        <taxon>Ascomycota</taxon>
        <taxon>Pezizomycotina</taxon>
        <taxon>Sordariomycetes</taxon>
        <taxon>Hypocreomycetidae</taxon>
        <taxon>Hypocreales</taxon>
        <taxon>Nectriaceae</taxon>
        <taxon>Fusarium</taxon>
    </lineage>
</organism>
<reference evidence="10" key="5">
    <citation type="submission" date="2017-01" db="UniProtKB">
        <authorList>
            <consortium name="EnsemblFungi"/>
        </authorList>
    </citation>
    <scope>IDENTIFICATION</scope>
    <source>
        <strain evidence="10">PH-1 / ATCC MYA-4620 / FGSC 9075 / NRRL 31084</strain>
    </source>
</reference>
<dbReference type="EMBL" id="HG970332">
    <property type="protein sequence ID" value="CEF74707.1"/>
    <property type="molecule type" value="Genomic_DNA"/>
</dbReference>
<keyword evidence="2 7" id="KW-0812">Transmembrane</keyword>
<evidence type="ECO:0000259" key="8">
    <source>
        <dbReference type="Pfam" id="PF20684"/>
    </source>
</evidence>
<reference evidence="10 11" key="1">
    <citation type="journal article" date="2007" name="Science">
        <title>The Fusarium graminearum genome reveals a link between localized polymorphism and pathogen specialization.</title>
        <authorList>
            <person name="Cuomo C.A."/>
            <person name="Gueldener U."/>
            <person name="Xu J.-R."/>
            <person name="Trail F."/>
            <person name="Turgeon B.G."/>
            <person name="Di Pietro A."/>
            <person name="Walton J.D."/>
            <person name="Ma L.-J."/>
            <person name="Baker S.E."/>
            <person name="Rep M."/>
            <person name="Adam G."/>
            <person name="Antoniw J."/>
            <person name="Baldwin T."/>
            <person name="Calvo S.E."/>
            <person name="Chang Y.-L."/>
            <person name="DeCaprio D."/>
            <person name="Gale L.R."/>
            <person name="Gnerre S."/>
            <person name="Goswami R.S."/>
            <person name="Hammond-Kosack K."/>
            <person name="Harris L.J."/>
            <person name="Hilburn K."/>
            <person name="Kennell J.C."/>
            <person name="Kroken S."/>
            <person name="Magnuson J.K."/>
            <person name="Mannhaupt G."/>
            <person name="Mauceli E.W."/>
            <person name="Mewes H.-W."/>
            <person name="Mitterbauer R."/>
            <person name="Muehlbauer G."/>
            <person name="Muensterkoetter M."/>
            <person name="Nelson D."/>
            <person name="O'Donnell K."/>
            <person name="Ouellet T."/>
            <person name="Qi W."/>
            <person name="Quesneville H."/>
            <person name="Roncero M.I.G."/>
            <person name="Seong K.-Y."/>
            <person name="Tetko I.V."/>
            <person name="Urban M."/>
            <person name="Waalwijk C."/>
            <person name="Ward T.J."/>
            <person name="Yao J."/>
            <person name="Birren B.W."/>
            <person name="Kistler H.C."/>
        </authorList>
    </citation>
    <scope>NUCLEOTIDE SEQUENCE [LARGE SCALE GENOMIC DNA]</scope>
    <source>
        <strain evidence="11">ATCC MYA-4620 / CBS 123657 / FGSC 9075 / NRRL 31084 / PH-1</strain>
        <strain evidence="10">PH-1 / ATCC MYA-4620 / FGSC 9075 / NRRL 31084</strain>
    </source>
</reference>
<evidence type="ECO:0000313" key="9">
    <source>
        <dbReference type="EMBL" id="CEF74707.1"/>
    </source>
</evidence>